<keyword evidence="3" id="KW-1185">Reference proteome</keyword>
<proteinExistence type="predicted"/>
<dbReference type="PANTHER" id="PTHR40943">
    <property type="entry name" value="CYTOPLASMIC PROTEIN-RELATED"/>
    <property type="match status" value="1"/>
</dbReference>
<dbReference type="InterPro" id="IPR008579">
    <property type="entry name" value="UGlyAH_Cupin_dom"/>
</dbReference>
<dbReference type="EMBL" id="JBEPSH010000001">
    <property type="protein sequence ID" value="MET4575164.1"/>
    <property type="molecule type" value="Genomic_DNA"/>
</dbReference>
<evidence type="ECO:0000313" key="2">
    <source>
        <dbReference type="EMBL" id="MET4575164.1"/>
    </source>
</evidence>
<comment type="caution">
    <text evidence="2">The sequence shown here is derived from an EMBL/GenBank/DDBJ whole genome shotgun (WGS) entry which is preliminary data.</text>
</comment>
<feature type="domain" description="(S)-ureidoglycine aminohydrolase cupin" evidence="1">
    <location>
        <begin position="42"/>
        <end position="111"/>
    </location>
</feature>
<reference evidence="2 3" key="1">
    <citation type="submission" date="2024-06" db="EMBL/GenBank/DDBJ databases">
        <title>Sorghum-associated microbial communities from plants grown in Nebraska, USA.</title>
        <authorList>
            <person name="Schachtman D."/>
        </authorList>
    </citation>
    <scope>NUCLEOTIDE SEQUENCE [LARGE SCALE GENOMIC DNA]</scope>
    <source>
        <strain evidence="2 3">2709</strain>
    </source>
</reference>
<dbReference type="PANTHER" id="PTHR40943:SF1">
    <property type="entry name" value="CYTOPLASMIC PROTEIN"/>
    <property type="match status" value="1"/>
</dbReference>
<dbReference type="RefSeq" id="WP_354440447.1">
    <property type="nucleotide sequence ID" value="NZ_JBEPSH010000001.1"/>
</dbReference>
<organism evidence="2 3">
    <name type="scientific">Ottowia thiooxydans</name>
    <dbReference type="NCBI Taxonomy" id="219182"/>
    <lineage>
        <taxon>Bacteria</taxon>
        <taxon>Pseudomonadati</taxon>
        <taxon>Pseudomonadota</taxon>
        <taxon>Betaproteobacteria</taxon>
        <taxon>Burkholderiales</taxon>
        <taxon>Comamonadaceae</taxon>
        <taxon>Ottowia</taxon>
    </lineage>
</organism>
<dbReference type="Gene3D" id="2.60.120.10">
    <property type="entry name" value="Jelly Rolls"/>
    <property type="match status" value="1"/>
</dbReference>
<evidence type="ECO:0000313" key="3">
    <source>
        <dbReference type="Proteomes" id="UP001549320"/>
    </source>
</evidence>
<dbReference type="InterPro" id="IPR014710">
    <property type="entry name" value="RmlC-like_jellyroll"/>
</dbReference>
<evidence type="ECO:0000259" key="1">
    <source>
        <dbReference type="Pfam" id="PF05899"/>
    </source>
</evidence>
<gene>
    <name evidence="2" type="ORF">ABIE13_000261</name>
</gene>
<dbReference type="CDD" id="cd02227">
    <property type="entry name" value="cupin_TM1112-like"/>
    <property type="match status" value="1"/>
</dbReference>
<dbReference type="Pfam" id="PF05899">
    <property type="entry name" value="Cupin_3"/>
    <property type="match status" value="1"/>
</dbReference>
<protein>
    <submittedName>
        <fullName evidence="2">Cupin superfamily protein</fullName>
    </submittedName>
</protein>
<sequence>MSIQHVSNTVTRTLKSIGPVGVPLSEPACQLTGEDFKIPGKEATSTGIWECSPGRFQRQVVAGEFMHFLAGRCTFTPDDGPSITIAAGDTLFFSPNTTGIWDIQETVRKVYVLL</sequence>
<dbReference type="InterPro" id="IPR011051">
    <property type="entry name" value="RmlC_Cupin_sf"/>
</dbReference>
<dbReference type="SUPFAM" id="SSF51182">
    <property type="entry name" value="RmlC-like cupins"/>
    <property type="match status" value="1"/>
</dbReference>
<dbReference type="Proteomes" id="UP001549320">
    <property type="component" value="Unassembled WGS sequence"/>
</dbReference>
<accession>A0ABV2Q2B0</accession>
<name>A0ABV2Q2B0_9BURK</name>